<protein>
    <recommendedName>
        <fullName evidence="8">Bacterioferritin-associated ferredoxin</fullName>
    </recommendedName>
</protein>
<comment type="caution">
    <text evidence="12">The sequence shown here is derived from an EMBL/GenBank/DDBJ whole genome shotgun (WGS) entry which is preliminary data.</text>
</comment>
<gene>
    <name evidence="12" type="ORF">J2X94_002990</name>
</gene>
<evidence type="ECO:0000259" key="11">
    <source>
        <dbReference type="Pfam" id="PF04324"/>
    </source>
</evidence>
<dbReference type="Gene3D" id="1.10.10.1100">
    <property type="entry name" value="BFD-like [2Fe-2S]-binding domain"/>
    <property type="match status" value="1"/>
</dbReference>
<evidence type="ECO:0000256" key="2">
    <source>
        <dbReference type="ARBA" id="ARBA00022714"/>
    </source>
</evidence>
<keyword evidence="4" id="KW-0249">Electron transport</keyword>
<keyword evidence="5" id="KW-0408">Iron</keyword>
<evidence type="ECO:0000256" key="1">
    <source>
        <dbReference type="ARBA" id="ARBA00022448"/>
    </source>
</evidence>
<dbReference type="Proteomes" id="UP001244623">
    <property type="component" value="Unassembled WGS sequence"/>
</dbReference>
<sequence length="71" mass="8261">MYPSDESMYVCLCNAISDKTLREVVRRYQPKSIQQLRQLVPVGKQCGKCIRAAREIMDEEMQHAPLYKEIA</sequence>
<keyword evidence="3" id="KW-0479">Metal-binding</keyword>
<dbReference type="NCBIfam" id="NF007803">
    <property type="entry name" value="PRK10509.1"/>
    <property type="match status" value="1"/>
</dbReference>
<dbReference type="PANTHER" id="PTHR37424:SF1">
    <property type="entry name" value="BACTERIOFERRITIN-ASSOCIATED FERREDOXIN"/>
    <property type="match status" value="1"/>
</dbReference>
<evidence type="ECO:0000256" key="7">
    <source>
        <dbReference type="ARBA" id="ARBA00034078"/>
    </source>
</evidence>
<name>A0ABT9TBL0_9GAMM</name>
<reference evidence="12 13" key="1">
    <citation type="submission" date="2023-07" db="EMBL/GenBank/DDBJ databases">
        <title>Sorghum-associated microbial communities from plants grown in Nebraska, USA.</title>
        <authorList>
            <person name="Schachtman D."/>
        </authorList>
    </citation>
    <scope>NUCLEOTIDE SEQUENCE [LARGE SCALE GENOMIC DNA]</scope>
    <source>
        <strain evidence="12 13">CC49</strain>
    </source>
</reference>
<comment type="similarity">
    <text evidence="10">Belongs to the Bfd family.</text>
</comment>
<evidence type="ECO:0000256" key="5">
    <source>
        <dbReference type="ARBA" id="ARBA00023004"/>
    </source>
</evidence>
<keyword evidence="13" id="KW-1185">Reference proteome</keyword>
<evidence type="ECO:0000256" key="6">
    <source>
        <dbReference type="ARBA" id="ARBA00023014"/>
    </source>
</evidence>
<evidence type="ECO:0000313" key="13">
    <source>
        <dbReference type="Proteomes" id="UP001244623"/>
    </source>
</evidence>
<dbReference type="InterPro" id="IPR041854">
    <property type="entry name" value="BFD-like_2Fe2S-bd_dom_sf"/>
</dbReference>
<dbReference type="InterPro" id="IPR052371">
    <property type="entry name" value="BFD-associated_ferredoxin"/>
</dbReference>
<evidence type="ECO:0000256" key="10">
    <source>
        <dbReference type="ARBA" id="ARBA00046332"/>
    </source>
</evidence>
<evidence type="ECO:0000256" key="4">
    <source>
        <dbReference type="ARBA" id="ARBA00022982"/>
    </source>
</evidence>
<dbReference type="Pfam" id="PF04324">
    <property type="entry name" value="Fer2_BFD"/>
    <property type="match status" value="1"/>
</dbReference>
<dbReference type="EMBL" id="JAUSSJ010000005">
    <property type="protein sequence ID" value="MDQ0020817.1"/>
    <property type="molecule type" value="Genomic_DNA"/>
</dbReference>
<comment type="function">
    <text evidence="9">Required for mobilization of iron from the bacterioferritin (BFR) complex.</text>
</comment>
<accession>A0ABT9TBL0</accession>
<evidence type="ECO:0000256" key="9">
    <source>
        <dbReference type="ARBA" id="ARBA00046130"/>
    </source>
</evidence>
<organism evidence="12 13">
    <name type="scientific">[Curtobacterium] plantarum</name>
    <dbReference type="NCBI Taxonomy" id="221276"/>
    <lineage>
        <taxon>Bacteria</taxon>
        <taxon>Pseudomonadati</taxon>
        <taxon>Pseudomonadota</taxon>
        <taxon>Gammaproteobacteria</taxon>
        <taxon>Enterobacterales</taxon>
        <taxon>Erwiniaceae</taxon>
        <taxon>Pantoea</taxon>
    </lineage>
</organism>
<keyword evidence="1" id="KW-0813">Transport</keyword>
<evidence type="ECO:0000256" key="3">
    <source>
        <dbReference type="ARBA" id="ARBA00022723"/>
    </source>
</evidence>
<dbReference type="InterPro" id="IPR007419">
    <property type="entry name" value="BFD-like_2Fe2S-bd_dom"/>
</dbReference>
<keyword evidence="2" id="KW-0001">2Fe-2S</keyword>
<proteinExistence type="inferred from homology"/>
<dbReference type="PANTHER" id="PTHR37424">
    <property type="entry name" value="BACTERIOFERRITIN-ASSOCIATED FERREDOXIN"/>
    <property type="match status" value="1"/>
</dbReference>
<comment type="cofactor">
    <cofactor evidence="7">
        <name>[2Fe-2S] cluster</name>
        <dbReference type="ChEBI" id="CHEBI:190135"/>
    </cofactor>
</comment>
<keyword evidence="6" id="KW-0411">Iron-sulfur</keyword>
<feature type="domain" description="BFD-like [2Fe-2S]-binding" evidence="11">
    <location>
        <begin position="9"/>
        <end position="59"/>
    </location>
</feature>
<evidence type="ECO:0000313" key="12">
    <source>
        <dbReference type="EMBL" id="MDQ0020817.1"/>
    </source>
</evidence>
<evidence type="ECO:0000256" key="8">
    <source>
        <dbReference type="ARBA" id="ARBA00039386"/>
    </source>
</evidence>